<feature type="domain" description="FAD-binding" evidence="3">
    <location>
        <begin position="6"/>
        <end position="369"/>
    </location>
</feature>
<comment type="caution">
    <text evidence="4">The sequence shown here is derived from an EMBL/GenBank/DDBJ whole genome shotgun (WGS) entry which is preliminary data.</text>
</comment>
<protein>
    <submittedName>
        <fullName evidence="4">2,4-dichlorophenol 6-monooxygenase</fullName>
    </submittedName>
</protein>
<keyword evidence="2" id="KW-0274">FAD</keyword>
<name>A0A8J3VS59_9ACTN</name>
<evidence type="ECO:0000313" key="4">
    <source>
        <dbReference type="EMBL" id="GIH16930.1"/>
    </source>
</evidence>
<dbReference type="InterPro" id="IPR050641">
    <property type="entry name" value="RIFMO-like"/>
</dbReference>
<dbReference type="Gene3D" id="3.30.9.10">
    <property type="entry name" value="D-Amino Acid Oxidase, subunit A, domain 2"/>
    <property type="match status" value="1"/>
</dbReference>
<evidence type="ECO:0000259" key="3">
    <source>
        <dbReference type="Pfam" id="PF01494"/>
    </source>
</evidence>
<organism evidence="4 5">
    <name type="scientific">Rugosimonospora africana</name>
    <dbReference type="NCBI Taxonomy" id="556532"/>
    <lineage>
        <taxon>Bacteria</taxon>
        <taxon>Bacillati</taxon>
        <taxon>Actinomycetota</taxon>
        <taxon>Actinomycetes</taxon>
        <taxon>Micromonosporales</taxon>
        <taxon>Micromonosporaceae</taxon>
        <taxon>Rugosimonospora</taxon>
    </lineage>
</organism>
<dbReference type="Pfam" id="PF21274">
    <property type="entry name" value="Rng_hyd_C"/>
    <property type="match status" value="1"/>
</dbReference>
<dbReference type="EMBL" id="BONZ01000049">
    <property type="protein sequence ID" value="GIH16930.1"/>
    <property type="molecule type" value="Genomic_DNA"/>
</dbReference>
<evidence type="ECO:0000313" key="5">
    <source>
        <dbReference type="Proteomes" id="UP000642748"/>
    </source>
</evidence>
<dbReference type="PRINTS" id="PR00420">
    <property type="entry name" value="RNGMNOXGNASE"/>
</dbReference>
<dbReference type="Proteomes" id="UP000642748">
    <property type="component" value="Unassembled WGS sequence"/>
</dbReference>
<dbReference type="Pfam" id="PF01494">
    <property type="entry name" value="FAD_binding_3"/>
    <property type="match status" value="1"/>
</dbReference>
<dbReference type="InterPro" id="IPR002938">
    <property type="entry name" value="FAD-bd"/>
</dbReference>
<dbReference type="PANTHER" id="PTHR43004:SF8">
    <property type="entry name" value="FAD-BINDING DOMAIN-CONTAINING PROTEIN-RELATED"/>
    <property type="match status" value="1"/>
</dbReference>
<dbReference type="RefSeq" id="WP_203920504.1">
    <property type="nucleotide sequence ID" value="NZ_BONZ01000049.1"/>
</dbReference>
<dbReference type="SUPFAM" id="SSF51905">
    <property type="entry name" value="FAD/NAD(P)-binding domain"/>
    <property type="match status" value="1"/>
</dbReference>
<evidence type="ECO:0000256" key="1">
    <source>
        <dbReference type="ARBA" id="ARBA00022630"/>
    </source>
</evidence>
<keyword evidence="1" id="KW-0285">Flavoprotein</keyword>
<dbReference type="GO" id="GO:0071949">
    <property type="term" value="F:FAD binding"/>
    <property type="evidence" value="ECO:0007669"/>
    <property type="project" value="InterPro"/>
</dbReference>
<dbReference type="GO" id="GO:0016709">
    <property type="term" value="F:oxidoreductase activity, acting on paired donors, with incorporation or reduction of molecular oxygen, NAD(P)H as one donor, and incorporation of one atom of oxygen"/>
    <property type="evidence" value="ECO:0007669"/>
    <property type="project" value="UniProtKB-ARBA"/>
</dbReference>
<dbReference type="PANTHER" id="PTHR43004">
    <property type="entry name" value="TRK SYSTEM POTASSIUM UPTAKE PROTEIN"/>
    <property type="match status" value="1"/>
</dbReference>
<dbReference type="InterPro" id="IPR036188">
    <property type="entry name" value="FAD/NAD-bd_sf"/>
</dbReference>
<dbReference type="AlphaFoldDB" id="A0A8J3VS59"/>
<keyword evidence="5" id="KW-1185">Reference proteome</keyword>
<gene>
    <name evidence="4" type="ORF">Raf01_51020</name>
</gene>
<accession>A0A8J3VS59</accession>
<reference evidence="4" key="1">
    <citation type="submission" date="2021-01" db="EMBL/GenBank/DDBJ databases">
        <title>Whole genome shotgun sequence of Rugosimonospora africana NBRC 104875.</title>
        <authorList>
            <person name="Komaki H."/>
            <person name="Tamura T."/>
        </authorList>
    </citation>
    <scope>NUCLEOTIDE SEQUENCE</scope>
    <source>
        <strain evidence="4">NBRC 104875</strain>
    </source>
</reference>
<dbReference type="Gene3D" id="3.50.50.60">
    <property type="entry name" value="FAD/NAD(P)-binding domain"/>
    <property type="match status" value="1"/>
</dbReference>
<evidence type="ECO:0000256" key="2">
    <source>
        <dbReference type="ARBA" id="ARBA00022827"/>
    </source>
</evidence>
<sequence length="583" mass="63529">MSDVVETDVLVVGSGPAGGAAALLLSTYGVANILVTKYGRLADTPRAHITNQRTMEVLRDAGVEDQVVAQATPQHLMGDTVFCTSLAGEELGRLHTWYTHPARLADHTLASPSRICDMPQHLMEPVLVNNAVARGTTLRFDTEYLSLEQDADGVTATVLDRVRGDRYEIRAKYLIGADGGRSKVAADIGLPMVGQMGVAGSVNILFDADLDDLVAHRPSILYWVLQTGSDVGGIGMGLVRCVRPWHEWLIVWGYDITGEPPELTEQYAREVVYRLLGDDSIPVKIRSSSLWTVNHLYAERYHRGRVFCAGDAVHRHPPSNGLGSNTSIQDAYNLAWKLKLVLDGAADPSLLDTYSAERAPVGRQIVDRANQSIGETGRIFDALGLLSTEDPDEMLKNIESRKSATPEGERRRQLLREAIAFKDYEFNTHGVELNQRYRSAAMVPDGSEPAFPRDEQLYHHATTWPGAKLPHAWLGRDRQRLSTLDLGGHGRFTVLTGVGGEAWIDAAAEAAAALGVTVRGCVIGPGAQYEDLYGDWARLREVGDTGCVLVRPDNHVCFRHPAAGPDAAGLLTGALRQVLGRVI</sequence>
<proteinExistence type="predicted"/>
<dbReference type="Gene3D" id="3.40.30.120">
    <property type="match status" value="1"/>
</dbReference>